<organism evidence="1 2">
    <name type="scientific">Halopseudomonas litoralis</name>
    <dbReference type="NCBI Taxonomy" id="797277"/>
    <lineage>
        <taxon>Bacteria</taxon>
        <taxon>Pseudomonadati</taxon>
        <taxon>Pseudomonadota</taxon>
        <taxon>Gammaproteobacteria</taxon>
        <taxon>Pseudomonadales</taxon>
        <taxon>Pseudomonadaceae</taxon>
        <taxon>Halopseudomonas</taxon>
    </lineage>
</organism>
<dbReference type="STRING" id="797277.SAMN05216198_0780"/>
<dbReference type="RefSeq" id="WP_090272117.1">
    <property type="nucleotide sequence ID" value="NZ_LT629748.1"/>
</dbReference>
<dbReference type="AlphaFoldDB" id="A0A1H1N0V1"/>
<dbReference type="Pfam" id="PF12318">
    <property type="entry name" value="FAD-SLDH"/>
    <property type="match status" value="1"/>
</dbReference>
<reference evidence="2" key="1">
    <citation type="submission" date="2016-10" db="EMBL/GenBank/DDBJ databases">
        <authorList>
            <person name="Varghese N."/>
            <person name="Submissions S."/>
        </authorList>
    </citation>
    <scope>NUCLEOTIDE SEQUENCE [LARGE SCALE GENOMIC DNA]</scope>
    <source>
        <strain evidence="2">2SM5</strain>
    </source>
</reference>
<keyword evidence="2" id="KW-1185">Reference proteome</keyword>
<sequence length="178" mass="19032">MSSVSQENNGAPEPVPDGAPQISRRVILGGLLTAYTASLIPWAVAQSAPDTDRGNFLALSALVAGRQSLDNDLAMRYYDALAATDPDFPSAVTALLTLINQQQIDPMQLQATLDENHPELAGVPRKIATAWFLGMVDVGDRVKVFAYEHALNAEAVSDVLKPPSYCYGGYGSWANKPS</sequence>
<dbReference type="OrthoDB" id="8635030at2"/>
<dbReference type="InterPro" id="IPR024651">
    <property type="entry name" value="FAD-SLDH_ssu"/>
</dbReference>
<dbReference type="EMBL" id="LT629748">
    <property type="protein sequence ID" value="SDR92616.1"/>
    <property type="molecule type" value="Genomic_DNA"/>
</dbReference>
<gene>
    <name evidence="1" type="ORF">SAMN05216198_0780</name>
</gene>
<protein>
    <submittedName>
        <fullName evidence="1">Membrane bound FAD containing D-sorbitol dehydrogenase</fullName>
    </submittedName>
</protein>
<name>A0A1H1N0V1_9GAMM</name>
<proteinExistence type="predicted"/>
<evidence type="ECO:0000313" key="2">
    <source>
        <dbReference type="Proteomes" id="UP000243426"/>
    </source>
</evidence>
<accession>A0A1H1N0V1</accession>
<dbReference type="Proteomes" id="UP000243426">
    <property type="component" value="Chromosome I"/>
</dbReference>
<evidence type="ECO:0000313" key="1">
    <source>
        <dbReference type="EMBL" id="SDR92616.1"/>
    </source>
</evidence>